<dbReference type="InterPro" id="IPR020449">
    <property type="entry name" value="Tscrpt_reg_AraC-type_HTH"/>
</dbReference>
<dbReference type="PROSITE" id="PS00041">
    <property type="entry name" value="HTH_ARAC_FAMILY_1"/>
    <property type="match status" value="1"/>
</dbReference>
<evidence type="ECO:0000259" key="4">
    <source>
        <dbReference type="PROSITE" id="PS01124"/>
    </source>
</evidence>
<dbReference type="PRINTS" id="PR00032">
    <property type="entry name" value="HTHARAC"/>
</dbReference>
<evidence type="ECO:0000256" key="2">
    <source>
        <dbReference type="ARBA" id="ARBA00023125"/>
    </source>
</evidence>
<keyword evidence="3" id="KW-0804">Transcription</keyword>
<evidence type="ECO:0000256" key="3">
    <source>
        <dbReference type="ARBA" id="ARBA00023163"/>
    </source>
</evidence>
<dbReference type="PROSITE" id="PS01124">
    <property type="entry name" value="HTH_ARAC_FAMILY_2"/>
    <property type="match status" value="1"/>
</dbReference>
<comment type="caution">
    <text evidence="5">The sequence shown here is derived from an EMBL/GenBank/DDBJ whole genome shotgun (WGS) entry which is preliminary data.</text>
</comment>
<keyword evidence="6" id="KW-1185">Reference proteome</keyword>
<dbReference type="SUPFAM" id="SSF46689">
    <property type="entry name" value="Homeodomain-like"/>
    <property type="match status" value="2"/>
</dbReference>
<name>A0ABY1K5N2_9BACL</name>
<dbReference type="Gene3D" id="1.10.10.60">
    <property type="entry name" value="Homeodomain-like"/>
    <property type="match status" value="2"/>
</dbReference>
<dbReference type="EMBL" id="FTNK01000010">
    <property type="protein sequence ID" value="SIR29872.1"/>
    <property type="molecule type" value="Genomic_DNA"/>
</dbReference>
<proteinExistence type="predicted"/>
<dbReference type="PANTHER" id="PTHR46796">
    <property type="entry name" value="HTH-TYPE TRANSCRIPTIONAL ACTIVATOR RHAS-RELATED"/>
    <property type="match status" value="1"/>
</dbReference>
<protein>
    <submittedName>
        <fullName evidence="5">Transcriptional regulator, AraC family</fullName>
    </submittedName>
</protein>
<dbReference type="Pfam" id="PF12833">
    <property type="entry name" value="HTH_18"/>
    <property type="match status" value="1"/>
</dbReference>
<accession>A0ABY1K5N2</accession>
<evidence type="ECO:0000313" key="5">
    <source>
        <dbReference type="EMBL" id="SIR29872.1"/>
    </source>
</evidence>
<reference evidence="5 6" key="1">
    <citation type="submission" date="2017-01" db="EMBL/GenBank/DDBJ databases">
        <authorList>
            <person name="Varghese N."/>
            <person name="Submissions S."/>
        </authorList>
    </citation>
    <scope>NUCLEOTIDE SEQUENCE [LARGE SCALE GENOMIC DNA]</scope>
    <source>
        <strain evidence="5 6">ATCC 23464</strain>
    </source>
</reference>
<evidence type="ECO:0000313" key="6">
    <source>
        <dbReference type="Proteomes" id="UP000186666"/>
    </source>
</evidence>
<gene>
    <name evidence="5" type="ORF">SAMN05421578_110101</name>
</gene>
<dbReference type="InterPro" id="IPR009057">
    <property type="entry name" value="Homeodomain-like_sf"/>
</dbReference>
<dbReference type="SMART" id="SM00342">
    <property type="entry name" value="HTH_ARAC"/>
    <property type="match status" value="1"/>
</dbReference>
<sequence>MKELEQFEGSPPVANAFQPVVASDTYGWDKIQVSQWYSPQQAFSPSSESKYLIGIHCTAYYENYYTIHIAPCNESILCPWGRTSLYFLKIEITPSVIEEIARESGFLTEGHIQLDRKFHVKDSKLLQLGLWMLEELQNGGAKGKIYSDSLSNMLIIHLLQHYSSVIPQHSNSKTPANQEIFQVIQFMRESLEEEIQLTELASMANMSQSHFIRIFKQQTGFTPHHYLIRLRIERSKFLIRSGKVSLKEIAAQVGFADQGHFTRLFKRETGLTPKLYANQISSKPHQASV</sequence>
<feature type="domain" description="HTH araC/xylS-type" evidence="4">
    <location>
        <begin position="181"/>
        <end position="279"/>
    </location>
</feature>
<keyword evidence="2" id="KW-0238">DNA-binding</keyword>
<dbReference type="Proteomes" id="UP000186666">
    <property type="component" value="Unassembled WGS sequence"/>
</dbReference>
<evidence type="ECO:0000256" key="1">
    <source>
        <dbReference type="ARBA" id="ARBA00023015"/>
    </source>
</evidence>
<keyword evidence="1" id="KW-0805">Transcription regulation</keyword>
<dbReference type="InterPro" id="IPR050204">
    <property type="entry name" value="AraC_XylS_family_regulators"/>
</dbReference>
<dbReference type="InterPro" id="IPR018062">
    <property type="entry name" value="HTH_AraC-typ_CS"/>
</dbReference>
<organism evidence="5 6">
    <name type="scientific">Paenibacillus macquariensis</name>
    <dbReference type="NCBI Taxonomy" id="948756"/>
    <lineage>
        <taxon>Bacteria</taxon>
        <taxon>Bacillati</taxon>
        <taxon>Bacillota</taxon>
        <taxon>Bacilli</taxon>
        <taxon>Bacillales</taxon>
        <taxon>Paenibacillaceae</taxon>
        <taxon>Paenibacillus</taxon>
    </lineage>
</organism>
<dbReference type="InterPro" id="IPR018060">
    <property type="entry name" value="HTH_AraC"/>
</dbReference>
<dbReference type="RefSeq" id="WP_082867301.1">
    <property type="nucleotide sequence ID" value="NZ_FTNK01000010.1"/>
</dbReference>